<keyword evidence="1" id="KW-0812">Transmembrane</keyword>
<comment type="caution">
    <text evidence="2">The sequence shown here is derived from an EMBL/GenBank/DDBJ whole genome shotgun (WGS) entry which is preliminary data.</text>
</comment>
<evidence type="ECO:0000313" key="2">
    <source>
        <dbReference type="EMBL" id="SMP73884.1"/>
    </source>
</evidence>
<protein>
    <recommendedName>
        <fullName evidence="4">Lipoprotein</fullName>
    </recommendedName>
</protein>
<keyword evidence="1" id="KW-0472">Membrane</keyword>
<evidence type="ECO:0000313" key="3">
    <source>
        <dbReference type="Proteomes" id="UP001158067"/>
    </source>
</evidence>
<proteinExistence type="predicted"/>
<organism evidence="2 3">
    <name type="scientific">Neorhodopirellula lusitana</name>
    <dbReference type="NCBI Taxonomy" id="445327"/>
    <lineage>
        <taxon>Bacteria</taxon>
        <taxon>Pseudomonadati</taxon>
        <taxon>Planctomycetota</taxon>
        <taxon>Planctomycetia</taxon>
        <taxon>Pirellulales</taxon>
        <taxon>Pirellulaceae</taxon>
        <taxon>Neorhodopirellula</taxon>
    </lineage>
</organism>
<evidence type="ECO:0008006" key="4">
    <source>
        <dbReference type="Google" id="ProtNLM"/>
    </source>
</evidence>
<keyword evidence="1" id="KW-1133">Transmembrane helix</keyword>
<dbReference type="EMBL" id="FXUG01000017">
    <property type="protein sequence ID" value="SMP73884.1"/>
    <property type="molecule type" value="Genomic_DNA"/>
</dbReference>
<accession>A0ABY1QKS1</accession>
<gene>
    <name evidence="2" type="ORF">SAMN06265222_11736</name>
</gene>
<reference evidence="2 3" key="1">
    <citation type="submission" date="2017-05" db="EMBL/GenBank/DDBJ databases">
        <authorList>
            <person name="Varghese N."/>
            <person name="Submissions S."/>
        </authorList>
    </citation>
    <scope>NUCLEOTIDE SEQUENCE [LARGE SCALE GENOMIC DNA]</scope>
    <source>
        <strain evidence="2 3">DSM 25457</strain>
    </source>
</reference>
<keyword evidence="3" id="KW-1185">Reference proteome</keyword>
<feature type="transmembrane region" description="Helical" evidence="1">
    <location>
        <begin position="12"/>
        <end position="36"/>
    </location>
</feature>
<dbReference type="RefSeq" id="WP_283434816.1">
    <property type="nucleotide sequence ID" value="NZ_FXUG01000017.1"/>
</dbReference>
<evidence type="ECO:0000256" key="1">
    <source>
        <dbReference type="SAM" id="Phobius"/>
    </source>
</evidence>
<name>A0ABY1QKS1_9BACT</name>
<dbReference type="Proteomes" id="UP001158067">
    <property type="component" value="Unassembled WGS sequence"/>
</dbReference>
<sequence length="194" mass="21882">MEKDMVRKTDKVTWTATLVGWLFTFIGFVVTTLIALCGCQQADRANEIAYVAFEQNKALHFDNQKFQTELQRYQDALTTPRLELLRFQKIQVDRYVVTIQKVGMRQVAIFGANLNPTRVIGEASTTIPRKNVPAEMEMPRINIPFDDPATLIYELPVPAVVDAGQVVSLDITLSSGFTEKEIWIDQSVGQPVFA</sequence>